<gene>
    <name evidence="2" type="ORF">GCM10011609_84860</name>
</gene>
<evidence type="ECO:0000313" key="3">
    <source>
        <dbReference type="Proteomes" id="UP000597656"/>
    </source>
</evidence>
<dbReference type="Gene3D" id="3.30.365.10">
    <property type="entry name" value="Aldehyde oxidase/xanthine dehydrogenase, molybdopterin binding domain"/>
    <property type="match status" value="2"/>
</dbReference>
<reference evidence="3" key="1">
    <citation type="journal article" date="2019" name="Int. J. Syst. Evol. Microbiol.">
        <title>The Global Catalogue of Microorganisms (GCM) 10K type strain sequencing project: providing services to taxonomists for standard genome sequencing and annotation.</title>
        <authorList>
            <consortium name="The Broad Institute Genomics Platform"/>
            <consortium name="The Broad Institute Genome Sequencing Center for Infectious Disease"/>
            <person name="Wu L."/>
            <person name="Ma J."/>
        </authorList>
    </citation>
    <scope>NUCLEOTIDE SEQUENCE [LARGE SCALE GENOMIC DNA]</scope>
    <source>
        <strain evidence="3">CGMCC 4.7319</strain>
    </source>
</reference>
<dbReference type="InterPro" id="IPR008274">
    <property type="entry name" value="AldOxase/xan_DH_MoCoBD1"/>
</dbReference>
<dbReference type="Proteomes" id="UP000597656">
    <property type="component" value="Unassembled WGS sequence"/>
</dbReference>
<dbReference type="InterPro" id="IPR037165">
    <property type="entry name" value="AldOxase/xan_DH_Mopterin-bd_sf"/>
</dbReference>
<comment type="caution">
    <text evidence="2">The sequence shown here is derived from an EMBL/GenBank/DDBJ whole genome shotgun (WGS) entry which is preliminary data.</text>
</comment>
<sequence length="75" mass="8049">MIEQEYGTSVNHHNPIGLYNVTASWRGGALEVRVPTQWVSGERYALATVLGLAEENVRVICPYVGGGFGGKASTL</sequence>
<evidence type="ECO:0000313" key="2">
    <source>
        <dbReference type="EMBL" id="GGN28604.1"/>
    </source>
</evidence>
<feature type="domain" description="Aldehyde oxidase/xanthine dehydrogenase first molybdopterin binding" evidence="1">
    <location>
        <begin position="2"/>
        <end position="73"/>
    </location>
</feature>
<evidence type="ECO:0000259" key="1">
    <source>
        <dbReference type="Pfam" id="PF02738"/>
    </source>
</evidence>
<keyword evidence="3" id="KW-1185">Reference proteome</keyword>
<protein>
    <recommendedName>
        <fullName evidence="1">Aldehyde oxidase/xanthine dehydrogenase first molybdopterin binding domain-containing protein</fullName>
    </recommendedName>
</protein>
<dbReference type="Pfam" id="PF02738">
    <property type="entry name" value="MoCoBD_1"/>
    <property type="match status" value="1"/>
</dbReference>
<name>A0ABQ2IUL6_9PSEU</name>
<dbReference type="SUPFAM" id="SSF56003">
    <property type="entry name" value="Molybdenum cofactor-binding domain"/>
    <property type="match status" value="1"/>
</dbReference>
<proteinExistence type="predicted"/>
<dbReference type="EMBL" id="BMNC01000028">
    <property type="protein sequence ID" value="GGN28604.1"/>
    <property type="molecule type" value="Genomic_DNA"/>
</dbReference>
<accession>A0ABQ2IUL6</accession>
<organism evidence="2 3">
    <name type="scientific">Lentzea pudingi</name>
    <dbReference type="NCBI Taxonomy" id="1789439"/>
    <lineage>
        <taxon>Bacteria</taxon>
        <taxon>Bacillati</taxon>
        <taxon>Actinomycetota</taxon>
        <taxon>Actinomycetes</taxon>
        <taxon>Pseudonocardiales</taxon>
        <taxon>Pseudonocardiaceae</taxon>
        <taxon>Lentzea</taxon>
    </lineage>
</organism>